<sequence length="440" mass="48870">MNIRFFNARILTMEEGRKIFSGEVWVSGDRILYVGEGRSNDDIFQELKIPVIIWDREIDCNGNLLMPGFKDAHTHSGMTLLRSFADDLPLDQWLNQQIFPVEALLTGDEIGELTKLAVLEYLTSGITAVFDMYLTPDTIFEAFDSMGMRGVQVGGVNNFSQSVEALEDWYVRLNNKSPLQSFKLGFHAEYTCSKELLLKIAELSHKYQAPVYTHLCETKAEVEGCRDRYGMTPAAFLDSIGMFDYGGGGYHLVHMSEEDIEVLKKRKLYAISNPGSNTKLASGTAPISRYLKEGIPVALGTDGPASNNCLDMFREMFLVTGLAKLKEEDAAAVDAMEVLKMATVNGAHAMGLPDADVLARGKLADMILIDLDQPNMRPFNNISKNIVYSGSKINVKLTMIGGKILYENGVFQTAEGPAAIYERAEEIIKDKKQKISKNVL</sequence>
<dbReference type="InterPro" id="IPR032466">
    <property type="entry name" value="Metal_Hydrolase"/>
</dbReference>
<proteinExistence type="predicted"/>
<organism evidence="2 3">
    <name type="scientific">Suilimivivens aceti</name>
    <dbReference type="NCBI Taxonomy" id="2981774"/>
    <lineage>
        <taxon>Bacteria</taxon>
        <taxon>Bacillati</taxon>
        <taxon>Bacillota</taxon>
        <taxon>Clostridia</taxon>
        <taxon>Lachnospirales</taxon>
        <taxon>Lachnospiraceae</taxon>
        <taxon>Suilimivivens</taxon>
    </lineage>
</organism>
<keyword evidence="3" id="KW-1185">Reference proteome</keyword>
<dbReference type="Gene3D" id="3.20.20.140">
    <property type="entry name" value="Metal-dependent hydrolases"/>
    <property type="match status" value="1"/>
</dbReference>
<evidence type="ECO:0000259" key="1">
    <source>
        <dbReference type="Pfam" id="PF01979"/>
    </source>
</evidence>
<dbReference type="SUPFAM" id="SSF51556">
    <property type="entry name" value="Metallo-dependent hydrolases"/>
    <property type="match status" value="1"/>
</dbReference>
<dbReference type="InterPro" id="IPR050287">
    <property type="entry name" value="MTA/SAH_deaminase"/>
</dbReference>
<accession>A0ABT2SZ74</accession>
<name>A0ABT2SZ74_9FIRM</name>
<evidence type="ECO:0000313" key="2">
    <source>
        <dbReference type="EMBL" id="MCU6743298.1"/>
    </source>
</evidence>
<dbReference type="Pfam" id="PF01979">
    <property type="entry name" value="Amidohydro_1"/>
    <property type="match status" value="1"/>
</dbReference>
<reference evidence="2 3" key="1">
    <citation type="journal article" date="2021" name="ISME Commun">
        <title>Automated analysis of genomic sequences facilitates high-throughput and comprehensive description of bacteria.</title>
        <authorList>
            <person name="Hitch T.C.A."/>
        </authorList>
    </citation>
    <scope>NUCLEOTIDE SEQUENCE [LARGE SCALE GENOMIC DNA]</scope>
    <source>
        <strain evidence="2 3">Sanger_18</strain>
    </source>
</reference>
<dbReference type="PANTHER" id="PTHR43794:SF5">
    <property type="entry name" value="CHLOROHYDROLASE FAMILY PROTEIN"/>
    <property type="match status" value="1"/>
</dbReference>
<dbReference type="Gene3D" id="2.30.40.10">
    <property type="entry name" value="Urease, subunit C, domain 1"/>
    <property type="match status" value="1"/>
</dbReference>
<gene>
    <name evidence="2" type="ORF">OCV77_02065</name>
</gene>
<dbReference type="Proteomes" id="UP001652432">
    <property type="component" value="Unassembled WGS sequence"/>
</dbReference>
<evidence type="ECO:0000313" key="3">
    <source>
        <dbReference type="Proteomes" id="UP001652432"/>
    </source>
</evidence>
<dbReference type="SUPFAM" id="SSF51338">
    <property type="entry name" value="Composite domain of metallo-dependent hydrolases"/>
    <property type="match status" value="1"/>
</dbReference>
<dbReference type="CDD" id="cd01298">
    <property type="entry name" value="ATZ_TRZ_like"/>
    <property type="match status" value="1"/>
</dbReference>
<feature type="domain" description="Amidohydrolase-related" evidence="1">
    <location>
        <begin position="65"/>
        <end position="405"/>
    </location>
</feature>
<dbReference type="EMBL" id="JAOQKJ010000002">
    <property type="protein sequence ID" value="MCU6743298.1"/>
    <property type="molecule type" value="Genomic_DNA"/>
</dbReference>
<dbReference type="PANTHER" id="PTHR43794">
    <property type="entry name" value="AMINOHYDROLASE SSNA-RELATED"/>
    <property type="match status" value="1"/>
</dbReference>
<dbReference type="InterPro" id="IPR006680">
    <property type="entry name" value="Amidohydro-rel"/>
</dbReference>
<comment type="caution">
    <text evidence="2">The sequence shown here is derived from an EMBL/GenBank/DDBJ whole genome shotgun (WGS) entry which is preliminary data.</text>
</comment>
<dbReference type="RefSeq" id="WP_262572919.1">
    <property type="nucleotide sequence ID" value="NZ_JAOQKJ010000002.1"/>
</dbReference>
<dbReference type="InterPro" id="IPR011059">
    <property type="entry name" value="Metal-dep_hydrolase_composite"/>
</dbReference>
<protein>
    <submittedName>
        <fullName evidence="2">Amidohydrolase</fullName>
    </submittedName>
</protein>